<evidence type="ECO:0000313" key="1">
    <source>
        <dbReference type="EMBL" id="SHM53814.1"/>
    </source>
</evidence>
<gene>
    <name evidence="1" type="ORF">SAMN02746066_02360</name>
</gene>
<evidence type="ECO:0000313" key="2">
    <source>
        <dbReference type="Proteomes" id="UP000184038"/>
    </source>
</evidence>
<accession>A0A1M7JLC0</accession>
<dbReference type="EMBL" id="FRCP01000011">
    <property type="protein sequence ID" value="SHM53814.1"/>
    <property type="molecule type" value="Genomic_DNA"/>
</dbReference>
<organism evidence="1 2">
    <name type="scientific">Anaerosporobacter mobilis DSM 15930</name>
    <dbReference type="NCBI Taxonomy" id="1120996"/>
    <lineage>
        <taxon>Bacteria</taxon>
        <taxon>Bacillati</taxon>
        <taxon>Bacillota</taxon>
        <taxon>Clostridia</taxon>
        <taxon>Lachnospirales</taxon>
        <taxon>Lachnospiraceae</taxon>
        <taxon>Anaerosporobacter</taxon>
    </lineage>
</organism>
<dbReference type="AlphaFoldDB" id="A0A1M7JLC0"/>
<reference evidence="1 2" key="1">
    <citation type="submission" date="2016-11" db="EMBL/GenBank/DDBJ databases">
        <authorList>
            <person name="Jaros S."/>
            <person name="Januszkiewicz K."/>
            <person name="Wedrychowicz H."/>
        </authorList>
    </citation>
    <scope>NUCLEOTIDE SEQUENCE [LARGE SCALE GENOMIC DNA]</scope>
    <source>
        <strain evidence="1 2">DSM 15930</strain>
    </source>
</reference>
<dbReference type="RefSeq" id="WP_073287858.1">
    <property type="nucleotide sequence ID" value="NZ_FRCP01000011.1"/>
</dbReference>
<keyword evidence="2" id="KW-1185">Reference proteome</keyword>
<dbReference type="Proteomes" id="UP000184038">
    <property type="component" value="Unassembled WGS sequence"/>
</dbReference>
<proteinExistence type="predicted"/>
<dbReference type="OrthoDB" id="9758822at2"/>
<sequence>MEFYEDIKQILRDDESKQSATKIQSYNHPQGWQAVVREDREEQQVLIVVHRFGEEEEPISIPLPNYKRWTVQGDYSTKGKSYYITDQNTLEIQGLSKSDAAGIWLN</sequence>
<protein>
    <submittedName>
        <fullName evidence="1">Uncharacterized protein</fullName>
    </submittedName>
</protein>
<name>A0A1M7JLC0_9FIRM</name>